<evidence type="ECO:0000313" key="1">
    <source>
        <dbReference type="EMBL" id="MBB3161063.1"/>
    </source>
</evidence>
<gene>
    <name evidence="1" type="ORF">FHS25_001512</name>
</gene>
<comment type="caution">
    <text evidence="1">The sequence shown here is derived from an EMBL/GenBank/DDBJ whole genome shotgun (WGS) entry which is preliminary data.</text>
</comment>
<dbReference type="NCBIfam" id="TIGR04396">
    <property type="entry name" value="surf_polysacc"/>
    <property type="match status" value="1"/>
</dbReference>
<sequence length="442" mass="49800">MKTTLFLPIDVHVREATAKTLLAATAALSGFNVVIGRKKEVTSIARKYGGGIFLGIGAQANFERQYRDLNSRGVKVVVMDEEGLVTFSDEIYSRTRLSTATLDCIETYFTWGRHHDKVVRNAAPEKLRSSITGNLRFDVLRPELRSVHQRQVQAIKSRLGDYVLIVSSFAACNHFSGAETYLASLRDKKFIQNEAEDAFFRRYIRFKQDVLDAFLAALPAIASSVGDAKVVLRPHPSENVDLWVSAAQGYENIIVESEGDIQPWIMGSKVIIHHYCTTSIEAFAAGHPAIAFRPFVDRDIETERPYACSLTAHSESELTKQIHDVLAGIDDLSRKRMDIRHLYEQYVFNTGNETCWQQLIPELKKIRVPSSTSALKFRFDSWRRKRRSPAADVADEYILRKSPHVSLEEMSRTLTDLSAAIPGLKRVKLARLDESCFLVTGS</sequence>
<dbReference type="SUPFAM" id="SSF53756">
    <property type="entry name" value="UDP-Glycosyltransferase/glycogen phosphorylase"/>
    <property type="match status" value="1"/>
</dbReference>
<proteinExistence type="predicted"/>
<dbReference type="InterPro" id="IPR043148">
    <property type="entry name" value="TagF_C"/>
</dbReference>
<name>A0ABR6G460_9HYPH</name>
<reference evidence="1 2" key="1">
    <citation type="submission" date="2020-08" db="EMBL/GenBank/DDBJ databases">
        <title>Genomic Encyclopedia of Type Strains, Phase III (KMG-III): the genomes of soil and plant-associated and newly described type strains.</title>
        <authorList>
            <person name="Whitman W."/>
        </authorList>
    </citation>
    <scope>NUCLEOTIDE SEQUENCE [LARGE SCALE GENOMIC DNA]</scope>
    <source>
        <strain evidence="1 2">CECT 8280</strain>
    </source>
</reference>
<dbReference type="InterPro" id="IPR030906">
    <property type="entry name" value="Surf_polysacc"/>
</dbReference>
<dbReference type="Proteomes" id="UP000542811">
    <property type="component" value="Unassembled WGS sequence"/>
</dbReference>
<dbReference type="RefSeq" id="WP_077976678.1">
    <property type="nucleotide sequence ID" value="NZ_JACHXX010000002.1"/>
</dbReference>
<keyword evidence="2" id="KW-1185">Reference proteome</keyword>
<dbReference type="EMBL" id="JACHXX010000002">
    <property type="protein sequence ID" value="MBB3161063.1"/>
    <property type="molecule type" value="Genomic_DNA"/>
</dbReference>
<dbReference type="Gene3D" id="3.40.50.12580">
    <property type="match status" value="1"/>
</dbReference>
<evidence type="ECO:0000313" key="2">
    <source>
        <dbReference type="Proteomes" id="UP000542811"/>
    </source>
</evidence>
<accession>A0ABR6G460</accession>
<organism evidence="1 2">
    <name type="scientific">Rhizobium laguerreae</name>
    <dbReference type="NCBI Taxonomy" id="1076926"/>
    <lineage>
        <taxon>Bacteria</taxon>
        <taxon>Pseudomonadati</taxon>
        <taxon>Pseudomonadota</taxon>
        <taxon>Alphaproteobacteria</taxon>
        <taxon>Hyphomicrobiales</taxon>
        <taxon>Rhizobiaceae</taxon>
        <taxon>Rhizobium/Agrobacterium group</taxon>
        <taxon>Rhizobium</taxon>
    </lineage>
</organism>
<protein>
    <submittedName>
        <fullName evidence="1">Surface carbohydrate biosynthesis protein</fullName>
    </submittedName>
</protein>